<feature type="domain" description="RCK N-terminal" evidence="3">
    <location>
        <begin position="111"/>
        <end position="231"/>
    </location>
</feature>
<dbReference type="GO" id="GO:0005886">
    <property type="term" value="C:plasma membrane"/>
    <property type="evidence" value="ECO:0007669"/>
    <property type="project" value="UniProtKB-SubCell"/>
</dbReference>
<dbReference type="OrthoDB" id="9785285at2"/>
<dbReference type="EMBL" id="CP001634">
    <property type="protein sequence ID" value="ACR78858.1"/>
    <property type="molecule type" value="Genomic_DNA"/>
</dbReference>
<feature type="domain" description="RCK C-terminal" evidence="4">
    <location>
        <begin position="254"/>
        <end position="339"/>
    </location>
</feature>
<dbReference type="STRING" id="521045.Kole_0132"/>
<evidence type="ECO:0000313" key="6">
    <source>
        <dbReference type="Proteomes" id="UP000002382"/>
    </source>
</evidence>
<dbReference type="PANTHER" id="PTHR43833:SF9">
    <property type="entry name" value="POTASSIUM CHANNEL PROTEIN YUGO-RELATED"/>
    <property type="match status" value="1"/>
</dbReference>
<dbReference type="InterPro" id="IPR006037">
    <property type="entry name" value="RCK_C"/>
</dbReference>
<dbReference type="Gene3D" id="3.30.70.1450">
    <property type="entry name" value="Regulator of K+ conductance, C-terminal domain"/>
    <property type="match status" value="1"/>
</dbReference>
<dbReference type="Pfam" id="PF07885">
    <property type="entry name" value="Ion_trans_2"/>
    <property type="match status" value="1"/>
</dbReference>
<feature type="transmembrane region" description="Helical" evidence="2">
    <location>
        <begin position="110"/>
        <end position="127"/>
    </location>
</feature>
<evidence type="ECO:0000256" key="1">
    <source>
        <dbReference type="ARBA" id="ARBA00004651"/>
    </source>
</evidence>
<comment type="subcellular location">
    <subcellularLocation>
        <location evidence="1">Cell membrane</location>
        <topology evidence="1">Multi-pass membrane protein</topology>
    </subcellularLocation>
</comment>
<evidence type="ECO:0000256" key="2">
    <source>
        <dbReference type="SAM" id="Phobius"/>
    </source>
</evidence>
<dbReference type="InterPro" id="IPR036721">
    <property type="entry name" value="RCK_C_sf"/>
</dbReference>
<dbReference type="AlphaFoldDB" id="C5CIC4"/>
<protein>
    <submittedName>
        <fullName evidence="5">TrkA-N domain protein</fullName>
    </submittedName>
</protein>
<dbReference type="Gene3D" id="1.10.287.70">
    <property type="match status" value="1"/>
</dbReference>
<evidence type="ECO:0000259" key="3">
    <source>
        <dbReference type="PROSITE" id="PS51201"/>
    </source>
</evidence>
<dbReference type="PROSITE" id="PS51202">
    <property type="entry name" value="RCK_C"/>
    <property type="match status" value="1"/>
</dbReference>
<keyword evidence="2" id="KW-0472">Membrane</keyword>
<dbReference type="SUPFAM" id="SSF51735">
    <property type="entry name" value="NAD(P)-binding Rossmann-fold domains"/>
    <property type="match status" value="1"/>
</dbReference>
<dbReference type="Pfam" id="PF02080">
    <property type="entry name" value="TrkA_C"/>
    <property type="match status" value="1"/>
</dbReference>
<name>C5CIC4_KOSOT</name>
<dbReference type="InterPro" id="IPR003148">
    <property type="entry name" value="RCK_N"/>
</dbReference>
<dbReference type="KEGG" id="kol:Kole_0132"/>
<dbReference type="GO" id="GO:0008324">
    <property type="term" value="F:monoatomic cation transmembrane transporter activity"/>
    <property type="evidence" value="ECO:0007669"/>
    <property type="project" value="InterPro"/>
</dbReference>
<dbReference type="SUPFAM" id="SSF116726">
    <property type="entry name" value="TrkA C-terminal domain-like"/>
    <property type="match status" value="1"/>
</dbReference>
<feature type="transmembrane region" description="Helical" evidence="2">
    <location>
        <begin position="65"/>
        <end position="90"/>
    </location>
</feature>
<feature type="transmembrane region" description="Helical" evidence="2">
    <location>
        <begin position="12"/>
        <end position="29"/>
    </location>
</feature>
<dbReference type="InterPro" id="IPR036291">
    <property type="entry name" value="NAD(P)-bd_dom_sf"/>
</dbReference>
<organism evidence="5 6">
    <name type="scientific">Kosmotoga olearia (strain ATCC BAA-1733 / DSM 21960 / TBF 19.5.1)</name>
    <dbReference type="NCBI Taxonomy" id="521045"/>
    <lineage>
        <taxon>Bacteria</taxon>
        <taxon>Thermotogati</taxon>
        <taxon>Thermotogota</taxon>
        <taxon>Thermotogae</taxon>
        <taxon>Kosmotogales</taxon>
        <taxon>Kosmotogaceae</taxon>
        <taxon>Kosmotoga</taxon>
    </lineage>
</organism>
<dbReference type="PROSITE" id="PS51201">
    <property type="entry name" value="RCK_N"/>
    <property type="match status" value="1"/>
</dbReference>
<dbReference type="eggNOG" id="COG3273">
    <property type="taxonomic scope" value="Bacteria"/>
</dbReference>
<dbReference type="GO" id="GO:0006813">
    <property type="term" value="P:potassium ion transport"/>
    <property type="evidence" value="ECO:0007669"/>
    <property type="project" value="InterPro"/>
</dbReference>
<dbReference type="InterPro" id="IPR013099">
    <property type="entry name" value="K_chnl_dom"/>
</dbReference>
<sequence>MEEISTKHRVILRSIFMIIGVILFGTFGYGVIEDWSFLDSFFMTVITISTVGYGTPGDLSEAGKIFTSFLILSSVTVVVYGFSNITAFVVEGRVNEFLRRRRILKAIEKLTGHCIVIGAGTVGLTVAKELARKGKKVVIVDRDEQLISHLLDEEKKNLYYVLGDAKNEEVLIQAGVTRAGGLVTTLDSDAESVFVILTAKSLNPNLNVIARSNEHESIKKLQYAGANNVVPITEIGAHRIVNMLMNPVIVGFLDSITRSGDLELRFEQIVVPEEGFPVDGLTLGEMEIPKKVGLIVIAINNGEKNIFNPSAGTRIYPGYTLMVLGEEEKIEKFNKLLSEGAFTNQNKR</sequence>
<evidence type="ECO:0000259" key="4">
    <source>
        <dbReference type="PROSITE" id="PS51202"/>
    </source>
</evidence>
<dbReference type="Proteomes" id="UP000002382">
    <property type="component" value="Chromosome"/>
</dbReference>
<accession>C5CIC4</accession>
<dbReference type="Gene3D" id="3.40.50.720">
    <property type="entry name" value="NAD(P)-binding Rossmann-like Domain"/>
    <property type="match status" value="1"/>
</dbReference>
<gene>
    <name evidence="5" type="ordered locus">Kole_0132</name>
</gene>
<dbReference type="HOGENOM" id="CLU_050982_0_0_0"/>
<dbReference type="InterPro" id="IPR050721">
    <property type="entry name" value="Trk_Ktr_HKT_K-transport"/>
</dbReference>
<dbReference type="Pfam" id="PF02254">
    <property type="entry name" value="TrkA_N"/>
    <property type="match status" value="1"/>
</dbReference>
<dbReference type="eggNOG" id="COG1226">
    <property type="taxonomic scope" value="Bacteria"/>
</dbReference>
<dbReference type="RefSeq" id="WP_012744646.1">
    <property type="nucleotide sequence ID" value="NC_012785.1"/>
</dbReference>
<evidence type="ECO:0000313" key="5">
    <source>
        <dbReference type="EMBL" id="ACR78858.1"/>
    </source>
</evidence>
<keyword evidence="2" id="KW-0812">Transmembrane</keyword>
<proteinExistence type="predicted"/>
<reference evidence="5 6" key="1">
    <citation type="submission" date="2009-06" db="EMBL/GenBank/DDBJ databases">
        <title>Complete sequence of Thermotogales bacterium TBF 19.5.1.</title>
        <authorList>
            <consortium name="US DOE Joint Genome Institute"/>
            <person name="Lucas S."/>
            <person name="Copeland A."/>
            <person name="Lapidus A."/>
            <person name="Glavina del Rio T."/>
            <person name="Tice H."/>
            <person name="Bruce D."/>
            <person name="Goodwin L."/>
            <person name="Pitluck S."/>
            <person name="Chertkov O."/>
            <person name="Brettin T."/>
            <person name="Detter J.C."/>
            <person name="Han C."/>
            <person name="Schmutz J."/>
            <person name="Larimer F."/>
            <person name="Land M."/>
            <person name="Hauser L."/>
            <person name="Kyrpides N."/>
            <person name="Ovchinnikova G."/>
            <person name="Noll K."/>
        </authorList>
    </citation>
    <scope>NUCLEOTIDE SEQUENCE [LARGE SCALE GENOMIC DNA]</scope>
    <source>
        <strain evidence="6">ATCC BAA-1733 / DSM 21960 / TBF 19.5.1</strain>
    </source>
</reference>
<keyword evidence="6" id="KW-1185">Reference proteome</keyword>
<dbReference type="SUPFAM" id="SSF81324">
    <property type="entry name" value="Voltage-gated potassium channels"/>
    <property type="match status" value="1"/>
</dbReference>
<reference evidence="5 6" key="2">
    <citation type="journal article" date="2011" name="J. Bacteriol.">
        <title>Genome Sequence of Kosmotoga olearia Strain TBF 19.5.1, a Thermophilic Bacterium with a Wide Growth Temperature Range, Isolated from the Troll B Oil Platform in the North Sea.</title>
        <authorList>
            <person name="Swithers K.S."/>
            <person name="Dipippo J.L."/>
            <person name="Bruce D.C."/>
            <person name="Detter C."/>
            <person name="Tapia R."/>
            <person name="Han S."/>
            <person name="Goodwin L.A."/>
            <person name="Han J."/>
            <person name="Woyke T."/>
            <person name="Pitluck S."/>
            <person name="Pennacchio L."/>
            <person name="Nolan M."/>
            <person name="Mikhailova N."/>
            <person name="Land M.L."/>
            <person name="Nesbo C.L."/>
            <person name="Gogarten J.P."/>
            <person name="Noll K.M."/>
        </authorList>
    </citation>
    <scope>NUCLEOTIDE SEQUENCE [LARGE SCALE GENOMIC DNA]</scope>
    <source>
        <strain evidence="6">ATCC BAA-1733 / DSM 21960 / TBF 19.5.1</strain>
    </source>
</reference>
<dbReference type="PANTHER" id="PTHR43833">
    <property type="entry name" value="POTASSIUM CHANNEL PROTEIN 2-RELATED-RELATED"/>
    <property type="match status" value="1"/>
</dbReference>
<keyword evidence="2" id="KW-1133">Transmembrane helix</keyword>